<dbReference type="PANTHER" id="PTHR11472:SF57">
    <property type="entry name" value="ATP-DEPENDENT HELICASE YPVA-RELATED"/>
    <property type="match status" value="1"/>
</dbReference>
<evidence type="ECO:0000256" key="1">
    <source>
        <dbReference type="ARBA" id="ARBA00022741"/>
    </source>
</evidence>
<keyword evidence="7" id="KW-1185">Reference proteome</keyword>
<reference evidence="6 7" key="1">
    <citation type="journal article" date="2016" name="Front. Microbiol.">
        <title>Microevolution Analysis of Bacillus coahuilensis Unveils Differences in Phosphorus Acquisition Strategies and Their Regulation.</title>
        <authorList>
            <person name="Gomez-Lunar Z."/>
            <person name="Hernandez-Gonzalez I."/>
            <person name="Rodriguez-Torres M.D."/>
            <person name="Souza V."/>
            <person name="Olmedo-Alvarez G."/>
        </authorList>
    </citation>
    <scope>NUCLEOTIDE SEQUENCE [LARGE SCALE GENOMIC DNA]</scope>
    <source>
        <strain evidence="7">p1.1.43</strain>
    </source>
</reference>
<sequence>MRDLPFVLTGDQTIYEAIGDWVGDIFYDILPEKGFDVRDEQIFMAFQLEKAFKEKKTILAEAGVGTGKTLAYLVYSLAYARYTGKPAIIACADETLIEQLVKKEGDIRKLEDALALTIDVRLAKSREQYLCLNKLDTARFDSERIEAVYDSLPSFVHQQSSMLEYFPYGDRKDFGDLNDVEWQSIGWDPLLDCGSCPKRNKCGQTIHREHYRKAADIIVCSHDFYMEHIWTKESRKREGQLPLLPIASSVVFDEGHLVEFAAQKALSYKITDQTLELVLERLTVNDVRENTLLLIEEIIQFSQDFFDLLWKNSAAHDSEKRSISKTHDLVSTGKKLKYLVDQLTEELVFEGELFVIPEYELRLVEEYLEQFLYSMNLFVNDTSSIIWLEDNDEKTTLVIMPQMVNEVLKDELFSEKQPIIFSSATLSNGKDFSYIAKSLGIIDYLSFSVSSPFDYEEQMKIFIKEGNEMSRFDNIREDLIRNNGQSLILFPSVEEMKRFKQYIGHLSSTPFSIVFEGDKEISLLVDQFQNETSTVLCSYNLWEGLDIPGEALQHVIIANLPFPGNDPVFNAKRKLAHDAFSEIDLPYMGLRLRQGIGRLIRSHHDSGTVSIYHNEKNMHVLELIESLLPVTPEK</sequence>
<dbReference type="InterPro" id="IPR006555">
    <property type="entry name" value="ATP-dep_Helicase_C"/>
</dbReference>
<dbReference type="GO" id="GO:0003678">
    <property type="term" value="F:DNA helicase activity"/>
    <property type="evidence" value="ECO:0007669"/>
    <property type="project" value="TreeGrafter"/>
</dbReference>
<evidence type="ECO:0000256" key="3">
    <source>
        <dbReference type="ARBA" id="ARBA00022840"/>
    </source>
</evidence>
<dbReference type="GO" id="GO:0005524">
    <property type="term" value="F:ATP binding"/>
    <property type="evidence" value="ECO:0007669"/>
    <property type="project" value="UniProtKB-KW"/>
</dbReference>
<dbReference type="EMBL" id="LDYG01000028">
    <property type="protein sequence ID" value="KUP06529.1"/>
    <property type="molecule type" value="Genomic_DNA"/>
</dbReference>
<organism evidence="6 7">
    <name type="scientific">Bacillus coahuilensis p1.1.43</name>
    <dbReference type="NCBI Taxonomy" id="1150625"/>
    <lineage>
        <taxon>Bacteria</taxon>
        <taxon>Bacillati</taxon>
        <taxon>Bacillota</taxon>
        <taxon>Bacilli</taxon>
        <taxon>Bacillales</taxon>
        <taxon>Bacillaceae</taxon>
        <taxon>Bacillus</taxon>
    </lineage>
</organism>
<dbReference type="PROSITE" id="PS51193">
    <property type="entry name" value="HELICASE_ATP_BIND_2"/>
    <property type="match status" value="1"/>
</dbReference>
<dbReference type="InterPro" id="IPR027417">
    <property type="entry name" value="P-loop_NTPase"/>
</dbReference>
<accession>A0A147K8J9</accession>
<dbReference type="STRING" id="1150625.Q75_08370"/>
<dbReference type="SMART" id="SM00491">
    <property type="entry name" value="HELICc2"/>
    <property type="match status" value="1"/>
</dbReference>
<dbReference type="PANTHER" id="PTHR11472">
    <property type="entry name" value="DNA REPAIR DEAD HELICASE RAD3/XP-D SUBFAMILY MEMBER"/>
    <property type="match status" value="1"/>
</dbReference>
<evidence type="ECO:0000313" key="6">
    <source>
        <dbReference type="EMBL" id="KUP06529.1"/>
    </source>
</evidence>
<evidence type="ECO:0000256" key="2">
    <source>
        <dbReference type="ARBA" id="ARBA00022801"/>
    </source>
</evidence>
<keyword evidence="2" id="KW-0378">Hydrolase</keyword>
<dbReference type="Gene3D" id="3.40.50.300">
    <property type="entry name" value="P-loop containing nucleotide triphosphate hydrolases"/>
    <property type="match status" value="2"/>
</dbReference>
<evidence type="ECO:0000259" key="5">
    <source>
        <dbReference type="PROSITE" id="PS51193"/>
    </source>
</evidence>
<proteinExistence type="inferred from homology"/>
<dbReference type="Pfam" id="PF13307">
    <property type="entry name" value="Helicase_C_2"/>
    <property type="match status" value="1"/>
</dbReference>
<dbReference type="GO" id="GO:0003676">
    <property type="term" value="F:nucleic acid binding"/>
    <property type="evidence" value="ECO:0007669"/>
    <property type="project" value="InterPro"/>
</dbReference>
<dbReference type="GO" id="GO:0016818">
    <property type="term" value="F:hydrolase activity, acting on acid anhydrides, in phosphorus-containing anhydrides"/>
    <property type="evidence" value="ECO:0007669"/>
    <property type="project" value="InterPro"/>
</dbReference>
<protein>
    <submittedName>
        <fullName evidence="6">ATP-dependent helicase</fullName>
    </submittedName>
</protein>
<evidence type="ECO:0000313" key="7">
    <source>
        <dbReference type="Proteomes" id="UP000074108"/>
    </source>
</evidence>
<name>A0A147K8J9_9BACI</name>
<gene>
    <name evidence="6" type="ORF">Q75_08370</name>
</gene>
<dbReference type="AlphaFoldDB" id="A0A147K8J9"/>
<keyword evidence="1" id="KW-0547">Nucleotide-binding</keyword>
<feature type="domain" description="Helicase ATP-binding" evidence="5">
    <location>
        <begin position="27"/>
        <end position="305"/>
    </location>
</feature>
<dbReference type="InterPro" id="IPR014013">
    <property type="entry name" value="Helic_SF1/SF2_ATP-bd_DinG/Rad3"/>
</dbReference>
<dbReference type="PATRIC" id="fig|1150625.3.peg.1770"/>
<dbReference type="SUPFAM" id="SSF52540">
    <property type="entry name" value="P-loop containing nucleoside triphosphate hydrolases"/>
    <property type="match status" value="1"/>
</dbReference>
<keyword evidence="3" id="KW-0067">ATP-binding</keyword>
<comment type="caution">
    <text evidence="6">The sequence shown here is derived from an EMBL/GenBank/DDBJ whole genome shotgun (WGS) entry which is preliminary data.</text>
</comment>
<dbReference type="OrthoDB" id="9803913at2"/>
<dbReference type="InterPro" id="IPR045028">
    <property type="entry name" value="DinG/Rad3-like"/>
</dbReference>
<evidence type="ECO:0000256" key="4">
    <source>
        <dbReference type="ARBA" id="ARBA00038058"/>
    </source>
</evidence>
<dbReference type="GO" id="GO:0006139">
    <property type="term" value="P:nucleobase-containing compound metabolic process"/>
    <property type="evidence" value="ECO:0007669"/>
    <property type="project" value="InterPro"/>
</dbReference>
<keyword evidence="6" id="KW-0347">Helicase</keyword>
<dbReference type="Proteomes" id="UP000074108">
    <property type="component" value="Unassembled WGS sequence"/>
</dbReference>
<comment type="similarity">
    <text evidence="4">Belongs to the helicase family. DinG subfamily.</text>
</comment>